<feature type="binding site" evidence="9">
    <location>
        <position position="57"/>
    </location>
    <ligand>
        <name>substrate</name>
    </ligand>
</feature>
<evidence type="ECO:0000256" key="8">
    <source>
        <dbReference type="ARBA" id="ARBA00023317"/>
    </source>
</evidence>
<dbReference type="Gene3D" id="2.40.40.20">
    <property type="match status" value="1"/>
</dbReference>
<dbReference type="PANTHER" id="PTHR21012:SF0">
    <property type="entry name" value="ASPARTATE 1-DECARBOXYLASE"/>
    <property type="match status" value="1"/>
</dbReference>
<comment type="subcellular location">
    <subcellularLocation>
        <location evidence="9">Cytoplasm</location>
    </subcellularLocation>
</comment>
<evidence type="ECO:0000256" key="6">
    <source>
        <dbReference type="ARBA" id="ARBA00023239"/>
    </source>
</evidence>
<feature type="chain" id="PRO_5041031423" description="Aspartate 1-decarboxylase beta chain" evidence="9">
    <location>
        <begin position="1"/>
        <end position="24"/>
    </location>
</feature>
<comment type="function">
    <text evidence="9">Catalyzes the pyruvoyl-dependent decarboxylation of aspartate to produce beta-alanine.</text>
</comment>
<keyword evidence="4 9" id="KW-0068">Autocatalytic cleavage</keyword>
<evidence type="ECO:0000256" key="3">
    <source>
        <dbReference type="ARBA" id="ARBA00022793"/>
    </source>
</evidence>
<dbReference type="GO" id="GO:0006523">
    <property type="term" value="P:alanine biosynthetic process"/>
    <property type="evidence" value="ECO:0007669"/>
    <property type="project" value="InterPro"/>
</dbReference>
<dbReference type="PANTHER" id="PTHR21012">
    <property type="entry name" value="ASPARTATE 1-DECARBOXYLASE"/>
    <property type="match status" value="1"/>
</dbReference>
<dbReference type="GO" id="GO:0005829">
    <property type="term" value="C:cytosol"/>
    <property type="evidence" value="ECO:0007669"/>
    <property type="project" value="TreeGrafter"/>
</dbReference>
<dbReference type="CDD" id="cd06919">
    <property type="entry name" value="Asp_decarbox"/>
    <property type="match status" value="1"/>
</dbReference>
<comment type="catalytic activity">
    <reaction evidence="9">
        <text>L-aspartate + H(+) = beta-alanine + CO2</text>
        <dbReference type="Rhea" id="RHEA:19497"/>
        <dbReference type="ChEBI" id="CHEBI:15378"/>
        <dbReference type="ChEBI" id="CHEBI:16526"/>
        <dbReference type="ChEBI" id="CHEBI:29991"/>
        <dbReference type="ChEBI" id="CHEBI:57966"/>
        <dbReference type="EC" id="4.1.1.11"/>
    </reaction>
</comment>
<dbReference type="Proteomes" id="UP001139485">
    <property type="component" value="Unassembled WGS sequence"/>
</dbReference>
<dbReference type="HAMAP" id="MF_00446">
    <property type="entry name" value="PanD"/>
    <property type="match status" value="1"/>
</dbReference>
<evidence type="ECO:0000256" key="9">
    <source>
        <dbReference type="HAMAP-Rule" id="MF_00446"/>
    </source>
</evidence>
<feature type="region of interest" description="Disordered" evidence="10">
    <location>
        <begin position="117"/>
        <end position="141"/>
    </location>
</feature>
<proteinExistence type="inferred from homology"/>
<protein>
    <recommendedName>
        <fullName evidence="9">Aspartate 1-decarboxylase</fullName>
        <ecNumber evidence="9">4.1.1.11</ecNumber>
    </recommendedName>
    <alternativeName>
        <fullName evidence="9">Aspartate alpha-decarboxylase</fullName>
    </alternativeName>
    <component>
        <recommendedName>
            <fullName evidence="9">Aspartate 1-decarboxylase beta chain</fullName>
        </recommendedName>
    </component>
    <component>
        <recommendedName>
            <fullName evidence="9">Aspartate 1-decarboxylase alpha chain</fullName>
        </recommendedName>
    </component>
</protein>
<comment type="similarity">
    <text evidence="9">Belongs to the PanD family.</text>
</comment>
<dbReference type="SUPFAM" id="SSF50692">
    <property type="entry name" value="ADC-like"/>
    <property type="match status" value="1"/>
</dbReference>
<dbReference type="InterPro" id="IPR009010">
    <property type="entry name" value="Asp_de-COase-like_dom_sf"/>
</dbReference>
<feature type="binding site" evidence="9">
    <location>
        <begin position="73"/>
        <end position="75"/>
    </location>
    <ligand>
        <name>substrate</name>
    </ligand>
</feature>
<evidence type="ECO:0000256" key="10">
    <source>
        <dbReference type="SAM" id="MobiDB-lite"/>
    </source>
</evidence>
<comment type="pathway">
    <text evidence="9">Cofactor biosynthesis; (R)-pantothenate biosynthesis; beta-alanine from L-aspartate: step 1/1.</text>
</comment>
<dbReference type="AlphaFoldDB" id="A0A9X2IG06"/>
<evidence type="ECO:0000313" key="12">
    <source>
        <dbReference type="Proteomes" id="UP001139485"/>
    </source>
</evidence>
<dbReference type="NCBIfam" id="TIGR00223">
    <property type="entry name" value="panD"/>
    <property type="match status" value="1"/>
</dbReference>
<comment type="caution">
    <text evidence="11">The sequence shown here is derived from an EMBL/GenBank/DDBJ whole genome shotgun (WGS) entry which is preliminary data.</text>
</comment>
<accession>A0A9X2IG06</accession>
<feature type="active site" description="Schiff-base intermediate with substrate; via pyruvic acid" evidence="9">
    <location>
        <position position="25"/>
    </location>
</feature>
<keyword evidence="6 9" id="KW-0456">Lyase</keyword>
<organism evidence="11 12">
    <name type="scientific">Nocardioides bruguierae</name>
    <dbReference type="NCBI Taxonomy" id="2945102"/>
    <lineage>
        <taxon>Bacteria</taxon>
        <taxon>Bacillati</taxon>
        <taxon>Actinomycetota</taxon>
        <taxon>Actinomycetes</taxon>
        <taxon>Propionibacteriales</taxon>
        <taxon>Nocardioidaceae</taxon>
        <taxon>Nocardioides</taxon>
    </lineage>
</organism>
<comment type="cofactor">
    <cofactor evidence="9">
        <name>pyruvate</name>
        <dbReference type="ChEBI" id="CHEBI:15361"/>
    </cofactor>
    <text evidence="9">Binds 1 pyruvoyl group covalently per subunit.</text>
</comment>
<name>A0A9X2IG06_9ACTN</name>
<keyword evidence="3 9" id="KW-0210">Decarboxylase</keyword>
<feature type="modified residue" description="Pyruvic acid (Ser)" evidence="9">
    <location>
        <position position="25"/>
    </location>
</feature>
<dbReference type="GO" id="GO:0015940">
    <property type="term" value="P:pantothenate biosynthetic process"/>
    <property type="evidence" value="ECO:0007669"/>
    <property type="project" value="UniProtKB-UniRule"/>
</dbReference>
<evidence type="ECO:0000313" key="11">
    <source>
        <dbReference type="EMBL" id="MCM0621533.1"/>
    </source>
</evidence>
<keyword evidence="12" id="KW-1185">Reference proteome</keyword>
<keyword evidence="2 9" id="KW-0566">Pantothenate biosynthesis</keyword>
<dbReference type="EMBL" id="JAMOIL010000019">
    <property type="protein sequence ID" value="MCM0621533.1"/>
    <property type="molecule type" value="Genomic_DNA"/>
</dbReference>
<dbReference type="EC" id="4.1.1.11" evidence="9"/>
<evidence type="ECO:0000256" key="7">
    <source>
        <dbReference type="ARBA" id="ARBA00023270"/>
    </source>
</evidence>
<evidence type="ECO:0000256" key="1">
    <source>
        <dbReference type="ARBA" id="ARBA00022490"/>
    </source>
</evidence>
<feature type="chain" id="PRO_5041031424" description="Aspartate 1-decarboxylase alpha chain" evidence="9">
    <location>
        <begin position="25"/>
        <end position="151"/>
    </location>
</feature>
<keyword evidence="5 9" id="KW-0865">Zymogen</keyword>
<keyword evidence="1 9" id="KW-0963">Cytoplasm</keyword>
<sequence length="151" mass="15756">MLRTMMTSKIHRATVTQADLHYVGSVTVDEDLLDAADLLPGELVHIVDITNGARLETYTIAGPRGSGVLGINGAAAHLVHPGDLVILIAYGQMDTAEARTHVPHVVFVDERNRVLETGGDPASVGTGDGRVSDPRTGLTRGDAVGAVGVGR</sequence>
<comment type="PTM">
    <text evidence="9">Is synthesized initially as an inactive proenzyme, which is activated by self-cleavage at a specific serine bond to produce a beta-subunit with a hydroxyl group at its C-terminus and an alpha-subunit with a pyruvoyl group at its N-terminus.</text>
</comment>
<keyword evidence="7 9" id="KW-0704">Schiff base</keyword>
<comment type="subunit">
    <text evidence="9">Heterooctamer of four alpha and four beta subunits.</text>
</comment>
<dbReference type="GO" id="GO:0004068">
    <property type="term" value="F:aspartate 1-decarboxylase activity"/>
    <property type="evidence" value="ECO:0007669"/>
    <property type="project" value="UniProtKB-UniRule"/>
</dbReference>
<feature type="active site" description="Proton donor" evidence="9">
    <location>
        <position position="58"/>
    </location>
</feature>
<reference evidence="11" key="1">
    <citation type="submission" date="2022-05" db="EMBL/GenBank/DDBJ databases">
        <authorList>
            <person name="Tuo L."/>
        </authorList>
    </citation>
    <scope>NUCLEOTIDE SEQUENCE</scope>
    <source>
        <strain evidence="11">BSK12Z-4</strain>
    </source>
</reference>
<evidence type="ECO:0000256" key="5">
    <source>
        <dbReference type="ARBA" id="ARBA00023145"/>
    </source>
</evidence>
<dbReference type="InterPro" id="IPR003190">
    <property type="entry name" value="Asp_decarbox"/>
</dbReference>
<gene>
    <name evidence="9" type="primary">panD</name>
    <name evidence="11" type="ORF">M8330_14665</name>
</gene>
<evidence type="ECO:0000256" key="2">
    <source>
        <dbReference type="ARBA" id="ARBA00022655"/>
    </source>
</evidence>
<keyword evidence="8 9" id="KW-0670">Pyruvate</keyword>
<evidence type="ECO:0000256" key="4">
    <source>
        <dbReference type="ARBA" id="ARBA00022813"/>
    </source>
</evidence>
<dbReference type="Pfam" id="PF02261">
    <property type="entry name" value="Asp_decarbox"/>
    <property type="match status" value="1"/>
</dbReference>